<protein>
    <recommendedName>
        <fullName evidence="3">DUF8074 domain-containing protein</fullName>
    </recommendedName>
</protein>
<feature type="compositionally biased region" description="Low complexity" evidence="1">
    <location>
        <begin position="80"/>
        <end position="91"/>
    </location>
</feature>
<dbReference type="InterPro" id="IPR058387">
    <property type="entry name" value="DUF8074"/>
</dbReference>
<evidence type="ECO:0000256" key="2">
    <source>
        <dbReference type="SAM" id="Phobius"/>
    </source>
</evidence>
<sequence length="108" mass="11429">MDSTSTGVRATDLSVFVFVLAAMLSGTWLADQFGPGWTPTYLAVTAAVAVGWTVYHRYRIAPHFRPDDDADGDDPRPDAAGRAGGSPPSDASDADPRRGRETESGSSE</sequence>
<dbReference type="RefSeq" id="WP_023395706.1">
    <property type="nucleotide sequence ID" value="NZ_ASGZ01000064.1"/>
</dbReference>
<evidence type="ECO:0000313" key="4">
    <source>
        <dbReference type="EMBL" id="ESP86973.1"/>
    </source>
</evidence>
<evidence type="ECO:0000259" key="3">
    <source>
        <dbReference type="Pfam" id="PF26275"/>
    </source>
</evidence>
<evidence type="ECO:0000313" key="5">
    <source>
        <dbReference type="Proteomes" id="UP000017840"/>
    </source>
</evidence>
<feature type="transmembrane region" description="Helical" evidence="2">
    <location>
        <begin position="12"/>
        <end position="30"/>
    </location>
</feature>
<feature type="region of interest" description="Disordered" evidence="1">
    <location>
        <begin position="63"/>
        <end position="108"/>
    </location>
</feature>
<proteinExistence type="predicted"/>
<gene>
    <name evidence="4" type="ORF">K933_15677</name>
</gene>
<keyword evidence="2" id="KW-1133">Transmembrane helix</keyword>
<dbReference type="Proteomes" id="UP000017840">
    <property type="component" value="Unassembled WGS sequence"/>
</dbReference>
<dbReference type="EMBL" id="ASGZ01000064">
    <property type="protein sequence ID" value="ESP86973.1"/>
    <property type="molecule type" value="Genomic_DNA"/>
</dbReference>
<dbReference type="eggNOG" id="arCOG11202">
    <property type="taxonomic scope" value="Archaea"/>
</dbReference>
<dbReference type="Pfam" id="PF26275">
    <property type="entry name" value="DUF8074"/>
    <property type="match status" value="1"/>
</dbReference>
<keyword evidence="5" id="KW-1185">Reference proteome</keyword>
<feature type="transmembrane region" description="Helical" evidence="2">
    <location>
        <begin position="36"/>
        <end position="55"/>
    </location>
</feature>
<comment type="caution">
    <text evidence="4">The sequence shown here is derived from an EMBL/GenBank/DDBJ whole genome shotgun (WGS) entry which is preliminary data.</text>
</comment>
<dbReference type="OrthoDB" id="236685at2157"/>
<feature type="compositionally biased region" description="Basic and acidic residues" evidence="1">
    <location>
        <begin position="94"/>
        <end position="108"/>
    </location>
</feature>
<name>V4HA97_9EURY</name>
<keyword evidence="2" id="KW-0472">Membrane</keyword>
<keyword evidence="2" id="KW-0812">Transmembrane</keyword>
<evidence type="ECO:0000256" key="1">
    <source>
        <dbReference type="SAM" id="MobiDB-lite"/>
    </source>
</evidence>
<feature type="domain" description="DUF8074" evidence="3">
    <location>
        <begin position="7"/>
        <end position="81"/>
    </location>
</feature>
<reference evidence="4 5" key="1">
    <citation type="journal article" date="2013" name="Genome Announc.">
        <title>Draft Genome Sequence of 'Candidatus Halobonum tyrrellensis' Strain G22, Isolated from the Hypersaline Waters of Lake Tyrrell, Australia.</title>
        <authorList>
            <person name="Ugalde J.A."/>
            <person name="Narasingarao P."/>
            <person name="Kuo S."/>
            <person name="Podell S."/>
            <person name="Allen E.E."/>
        </authorList>
    </citation>
    <scope>NUCLEOTIDE SEQUENCE [LARGE SCALE GENOMIC DNA]</scope>
    <source>
        <strain evidence="4 5">G22</strain>
    </source>
</reference>
<organism evidence="4 5">
    <name type="scientific">Candidatus Halobonum tyrrellensis G22</name>
    <dbReference type="NCBI Taxonomy" id="1324957"/>
    <lineage>
        <taxon>Archaea</taxon>
        <taxon>Methanobacteriati</taxon>
        <taxon>Methanobacteriota</taxon>
        <taxon>Stenosarchaea group</taxon>
        <taxon>Halobacteria</taxon>
        <taxon>Halobacteriales</taxon>
        <taxon>Haloferacaceae</taxon>
        <taxon>Candidatus Halobonum</taxon>
    </lineage>
</organism>
<dbReference type="AlphaFoldDB" id="V4HA97"/>
<accession>V4HA97</accession>